<reference evidence="2" key="1">
    <citation type="submission" date="2020-10" db="EMBL/GenBank/DDBJ databases">
        <authorList>
            <person name="Gilroy R."/>
        </authorList>
    </citation>
    <scope>NUCLEOTIDE SEQUENCE</scope>
    <source>
        <strain evidence="2">CHK199-13235</strain>
    </source>
</reference>
<sequence length="91" mass="9400">MKTAFSVPGVRNDMIAAAACGAALLAAAGLQKTAGLEALEKALDFCVQNLMDAVPLIFIASAFLTWSAALLCSLFSDTPPCGNLHKEDSAK</sequence>
<dbReference type="Proteomes" id="UP000824002">
    <property type="component" value="Unassembled WGS sequence"/>
</dbReference>
<comment type="caution">
    <text evidence="2">The sequence shown here is derived from an EMBL/GenBank/DDBJ whole genome shotgun (WGS) entry which is preliminary data.</text>
</comment>
<feature type="transmembrane region" description="Helical" evidence="1">
    <location>
        <begin position="53"/>
        <end position="76"/>
    </location>
</feature>
<name>A0A9D1FND4_9FIRM</name>
<evidence type="ECO:0000256" key="1">
    <source>
        <dbReference type="SAM" id="Phobius"/>
    </source>
</evidence>
<gene>
    <name evidence="2" type="ORF">IAB51_08725</name>
</gene>
<evidence type="ECO:0000313" key="3">
    <source>
        <dbReference type="Proteomes" id="UP000824002"/>
    </source>
</evidence>
<keyword evidence="1" id="KW-0472">Membrane</keyword>
<keyword evidence="1" id="KW-0812">Transmembrane</keyword>
<accession>A0A9D1FND4</accession>
<protein>
    <submittedName>
        <fullName evidence="2">Uncharacterized protein</fullName>
    </submittedName>
</protein>
<reference evidence="2" key="2">
    <citation type="journal article" date="2021" name="PeerJ">
        <title>Extensive microbial diversity within the chicken gut microbiome revealed by metagenomics and culture.</title>
        <authorList>
            <person name="Gilroy R."/>
            <person name="Ravi A."/>
            <person name="Getino M."/>
            <person name="Pursley I."/>
            <person name="Horton D.L."/>
            <person name="Alikhan N.F."/>
            <person name="Baker D."/>
            <person name="Gharbi K."/>
            <person name="Hall N."/>
            <person name="Watson M."/>
            <person name="Adriaenssens E.M."/>
            <person name="Foster-Nyarko E."/>
            <person name="Jarju S."/>
            <person name="Secka A."/>
            <person name="Antonio M."/>
            <person name="Oren A."/>
            <person name="Chaudhuri R.R."/>
            <person name="La Ragione R."/>
            <person name="Hildebrand F."/>
            <person name="Pallen M.J."/>
        </authorList>
    </citation>
    <scope>NUCLEOTIDE SEQUENCE</scope>
    <source>
        <strain evidence="2">CHK199-13235</strain>
    </source>
</reference>
<proteinExistence type="predicted"/>
<evidence type="ECO:0000313" key="2">
    <source>
        <dbReference type="EMBL" id="HIS76877.1"/>
    </source>
</evidence>
<dbReference type="AlphaFoldDB" id="A0A9D1FND4"/>
<organism evidence="2 3">
    <name type="scientific">Candidatus Merdivicinus excrementipullorum</name>
    <dbReference type="NCBI Taxonomy" id="2840867"/>
    <lineage>
        <taxon>Bacteria</taxon>
        <taxon>Bacillati</taxon>
        <taxon>Bacillota</taxon>
        <taxon>Clostridia</taxon>
        <taxon>Eubacteriales</taxon>
        <taxon>Oscillospiraceae</taxon>
        <taxon>Oscillospiraceae incertae sedis</taxon>
        <taxon>Candidatus Merdivicinus</taxon>
    </lineage>
</organism>
<dbReference type="EMBL" id="DVJP01000056">
    <property type="protein sequence ID" value="HIS76877.1"/>
    <property type="molecule type" value="Genomic_DNA"/>
</dbReference>
<keyword evidence="1" id="KW-1133">Transmembrane helix</keyword>